<dbReference type="EMBL" id="FLUV01001614">
    <property type="protein sequence ID" value="SBW23557.1"/>
    <property type="molecule type" value="Genomic_DNA"/>
</dbReference>
<dbReference type="GO" id="GO:0016787">
    <property type="term" value="F:hydrolase activity"/>
    <property type="evidence" value="ECO:0007669"/>
    <property type="project" value="UniProtKB-KW"/>
</dbReference>
<evidence type="ECO:0000313" key="4">
    <source>
        <dbReference type="Proteomes" id="UP000199013"/>
    </source>
</evidence>
<keyword evidence="3" id="KW-0378">Hydrolase</keyword>
<dbReference type="AlphaFoldDB" id="A0A1C3P129"/>
<feature type="domain" description="Serine aminopeptidase S33" evidence="2">
    <location>
        <begin position="54"/>
        <end position="160"/>
    </location>
</feature>
<keyword evidence="4" id="KW-1185">Reference proteome</keyword>
<dbReference type="Pfam" id="PF12146">
    <property type="entry name" value="Hydrolase_4"/>
    <property type="match status" value="1"/>
</dbReference>
<feature type="region of interest" description="Disordered" evidence="1">
    <location>
        <begin position="1"/>
        <end position="26"/>
    </location>
</feature>
<dbReference type="SUPFAM" id="SSF53474">
    <property type="entry name" value="alpha/beta-Hydrolases"/>
    <property type="match status" value="1"/>
</dbReference>
<proteinExistence type="predicted"/>
<reference evidence="4" key="1">
    <citation type="submission" date="2016-02" db="EMBL/GenBank/DDBJ databases">
        <authorList>
            <person name="Wibberg D."/>
        </authorList>
    </citation>
    <scope>NUCLEOTIDE SEQUENCE [LARGE SCALE GENOMIC DNA]</scope>
</reference>
<gene>
    <name evidence="3" type="ORF">FDG2_3838</name>
</gene>
<evidence type="ECO:0000256" key="1">
    <source>
        <dbReference type="SAM" id="MobiDB-lite"/>
    </source>
</evidence>
<evidence type="ECO:0000313" key="3">
    <source>
        <dbReference type="EMBL" id="SBW23557.1"/>
    </source>
</evidence>
<dbReference type="InterPro" id="IPR022742">
    <property type="entry name" value="Hydrolase_4"/>
</dbReference>
<accession>A0A1C3P129</accession>
<evidence type="ECO:0000259" key="2">
    <source>
        <dbReference type="Pfam" id="PF12146"/>
    </source>
</evidence>
<sequence length="309" mass="33298">MSARWTDGNTTADGPAGQPSEPATPEAIHVTTDGNVTFVIRLLEHDDPTVPVALILPAMGMKAKFYRPLAKALFTAGLSAATCDLRAQGESAPGLREQPTFGYRELLEVDLPAILVALRARLPQAPVYLFGHSLGGQLALLYAASAPKEISGACVIATSSVYWRSFVPRHRLGAFWKGQIIGMVSRIRGYWPGGMVIAAPMAAGVMTDWARHIRNGRYQPHGTKRDYDAALRTFDLPVLVISLDGDPLGPRSNVDFLCGKMSNAEVTRWHIEDGSGVTVHDHFVWIRSSDIIGSAAATWITKGSLPAGT</sequence>
<dbReference type="PIRSF" id="PIRSF037442">
    <property type="entry name" value="UCP037442_abhydr"/>
    <property type="match status" value="1"/>
</dbReference>
<organism evidence="3 4">
    <name type="scientific">Candidatus Protofrankia californiensis</name>
    <dbReference type="NCBI Taxonomy" id="1839754"/>
    <lineage>
        <taxon>Bacteria</taxon>
        <taxon>Bacillati</taxon>
        <taxon>Actinomycetota</taxon>
        <taxon>Actinomycetes</taxon>
        <taxon>Frankiales</taxon>
        <taxon>Frankiaceae</taxon>
        <taxon>Protofrankia</taxon>
    </lineage>
</organism>
<dbReference type="InterPro" id="IPR017208">
    <property type="entry name" value="UCP037442_abhydr"/>
</dbReference>
<dbReference type="Gene3D" id="3.40.50.1820">
    <property type="entry name" value="alpha/beta hydrolase"/>
    <property type="match status" value="1"/>
</dbReference>
<protein>
    <submittedName>
        <fullName evidence="3">Alpha/beta hydrolase fold protein</fullName>
    </submittedName>
</protein>
<dbReference type="Proteomes" id="UP000199013">
    <property type="component" value="Unassembled WGS sequence"/>
</dbReference>
<name>A0A1C3P129_9ACTN</name>
<dbReference type="InterPro" id="IPR029058">
    <property type="entry name" value="AB_hydrolase_fold"/>
</dbReference>